<dbReference type="Proteomes" id="UP001301442">
    <property type="component" value="Chromosome"/>
</dbReference>
<dbReference type="PANTHER" id="PTHR24260:SF132">
    <property type="entry name" value="PEPTIDASE S1 DOMAIN-CONTAINING PROTEIN"/>
    <property type="match status" value="1"/>
</dbReference>
<gene>
    <name evidence="3" type="ORF">RI844_09340</name>
</gene>
<feature type="domain" description="Peptidase S1" evidence="2">
    <location>
        <begin position="18"/>
        <end position="256"/>
    </location>
</feature>
<sequence length="258" mass="27548">MGYLTILILLFIKSSFAVTDGEFDGDSHPHVGLLIFDVDGAPAWRCSGTLLSSTVMLTAGHCTSGATGGRVWFENNEAEIRADGYPFSGETSVEFDSIHTSPDYNPEAFFLNDLGIVILSTPVILAEYATLPNADALNALAKRRGKKNQTFTAVGYGLQKINPVFVEANLNRMFATPRLIQINSPGFTGNFSMLLSNNHSTGGTCFGDSGGPNFMGDSNVVGGVTSFGINGNCAGTGGVYRMDRAHDIEWINLTFLAP</sequence>
<reference evidence="3 4" key="1">
    <citation type="submission" date="2023-09" db="EMBL/GenBank/DDBJ databases">
        <authorList>
            <person name="Qi X."/>
        </authorList>
    </citation>
    <scope>NUCLEOTIDE SEQUENCE [LARGE SCALE GENOMIC DNA]</scope>
    <source>
        <strain evidence="3 4">S1-1</strain>
    </source>
</reference>
<dbReference type="InterPro" id="IPR001314">
    <property type="entry name" value="Peptidase_S1A"/>
</dbReference>
<organism evidence="3 4">
    <name type="scientific">Thalassotalea fonticola</name>
    <dbReference type="NCBI Taxonomy" id="3065649"/>
    <lineage>
        <taxon>Bacteria</taxon>
        <taxon>Pseudomonadati</taxon>
        <taxon>Pseudomonadota</taxon>
        <taxon>Gammaproteobacteria</taxon>
        <taxon>Alteromonadales</taxon>
        <taxon>Colwelliaceae</taxon>
        <taxon>Thalassotalea</taxon>
    </lineage>
</organism>
<keyword evidence="3" id="KW-0378">Hydrolase</keyword>
<dbReference type="PRINTS" id="PR00722">
    <property type="entry name" value="CHYMOTRYPSIN"/>
</dbReference>
<dbReference type="InterPro" id="IPR051333">
    <property type="entry name" value="CLIP_Serine_Protease"/>
</dbReference>
<dbReference type="InterPro" id="IPR043504">
    <property type="entry name" value="Peptidase_S1_PA_chymotrypsin"/>
</dbReference>
<dbReference type="InterPro" id="IPR009003">
    <property type="entry name" value="Peptidase_S1_PA"/>
</dbReference>
<keyword evidence="1" id="KW-0732">Signal</keyword>
<feature type="chain" id="PRO_5045584625" evidence="1">
    <location>
        <begin position="18"/>
        <end position="258"/>
    </location>
</feature>
<feature type="signal peptide" evidence="1">
    <location>
        <begin position="1"/>
        <end position="17"/>
    </location>
</feature>
<name>A0ABZ0GVV5_9GAMM</name>
<accession>A0ABZ0GVV5</accession>
<dbReference type="RefSeq" id="WP_348398177.1">
    <property type="nucleotide sequence ID" value="NZ_CP136600.1"/>
</dbReference>
<dbReference type="PROSITE" id="PS50240">
    <property type="entry name" value="TRYPSIN_DOM"/>
    <property type="match status" value="1"/>
</dbReference>
<dbReference type="EMBL" id="CP136600">
    <property type="protein sequence ID" value="WOH39411.1"/>
    <property type="molecule type" value="Genomic_DNA"/>
</dbReference>
<dbReference type="PANTHER" id="PTHR24260">
    <property type="match status" value="1"/>
</dbReference>
<dbReference type="Gene3D" id="2.40.10.10">
    <property type="entry name" value="Trypsin-like serine proteases"/>
    <property type="match status" value="2"/>
</dbReference>
<evidence type="ECO:0000313" key="4">
    <source>
        <dbReference type="Proteomes" id="UP001301442"/>
    </source>
</evidence>
<keyword evidence="4" id="KW-1185">Reference proteome</keyword>
<dbReference type="SMART" id="SM00020">
    <property type="entry name" value="Tryp_SPc"/>
    <property type="match status" value="1"/>
</dbReference>
<proteinExistence type="predicted"/>
<dbReference type="EC" id="3.4.21.-" evidence="3"/>
<protein>
    <submittedName>
        <fullName evidence="3">Trypsin-like serine protease</fullName>
        <ecNumber evidence="3">3.4.21.-</ecNumber>
    </submittedName>
</protein>
<evidence type="ECO:0000259" key="2">
    <source>
        <dbReference type="PROSITE" id="PS50240"/>
    </source>
</evidence>
<dbReference type="InterPro" id="IPR018114">
    <property type="entry name" value="TRYPSIN_HIS"/>
</dbReference>
<evidence type="ECO:0000256" key="1">
    <source>
        <dbReference type="SAM" id="SignalP"/>
    </source>
</evidence>
<dbReference type="SUPFAM" id="SSF50494">
    <property type="entry name" value="Trypsin-like serine proteases"/>
    <property type="match status" value="1"/>
</dbReference>
<dbReference type="InterPro" id="IPR001254">
    <property type="entry name" value="Trypsin_dom"/>
</dbReference>
<evidence type="ECO:0000313" key="3">
    <source>
        <dbReference type="EMBL" id="WOH39411.1"/>
    </source>
</evidence>
<dbReference type="Pfam" id="PF00089">
    <property type="entry name" value="Trypsin"/>
    <property type="match status" value="1"/>
</dbReference>
<dbReference type="GO" id="GO:0016787">
    <property type="term" value="F:hydrolase activity"/>
    <property type="evidence" value="ECO:0007669"/>
    <property type="project" value="UniProtKB-KW"/>
</dbReference>
<dbReference type="PROSITE" id="PS00134">
    <property type="entry name" value="TRYPSIN_HIS"/>
    <property type="match status" value="1"/>
</dbReference>